<comment type="caution">
    <text evidence="1">The sequence shown here is derived from an EMBL/GenBank/DDBJ whole genome shotgun (WGS) entry which is preliminary data.</text>
</comment>
<dbReference type="Proteomes" id="UP000253426">
    <property type="component" value="Unassembled WGS sequence"/>
</dbReference>
<gene>
    <name evidence="1" type="ORF">DES53_101742</name>
</gene>
<evidence type="ECO:0000313" key="1">
    <source>
        <dbReference type="EMBL" id="RBP47942.1"/>
    </source>
</evidence>
<accession>A0A366HUI8</accession>
<dbReference type="RefSeq" id="WP_113956829.1">
    <property type="nucleotide sequence ID" value="NZ_QNRR01000001.1"/>
</dbReference>
<evidence type="ECO:0000313" key="2">
    <source>
        <dbReference type="Proteomes" id="UP000253426"/>
    </source>
</evidence>
<proteinExistence type="predicted"/>
<sequence>MNTPPSRAPLVTTSAEEAANMMMSEGGPVRSAVPESPKVSTHSSWSEIQVTVERHPLTTLAVAFSVGFLAGICTKFD</sequence>
<dbReference type="AlphaFoldDB" id="A0A366HUI8"/>
<dbReference type="EMBL" id="QNRR01000001">
    <property type="protein sequence ID" value="RBP47942.1"/>
    <property type="molecule type" value="Genomic_DNA"/>
</dbReference>
<keyword evidence="2" id="KW-1185">Reference proteome</keyword>
<name>A0A366HUI8_9BACT</name>
<reference evidence="1 2" key="1">
    <citation type="submission" date="2018-06" db="EMBL/GenBank/DDBJ databases">
        <title>Genomic Encyclopedia of Type Strains, Phase IV (KMG-IV): sequencing the most valuable type-strain genomes for metagenomic binning, comparative biology and taxonomic classification.</title>
        <authorList>
            <person name="Goeker M."/>
        </authorList>
    </citation>
    <scope>NUCLEOTIDE SEQUENCE [LARGE SCALE GENOMIC DNA]</scope>
    <source>
        <strain evidence="1 2">DSM 25532</strain>
    </source>
</reference>
<organism evidence="1 2">
    <name type="scientific">Roseimicrobium gellanilyticum</name>
    <dbReference type="NCBI Taxonomy" id="748857"/>
    <lineage>
        <taxon>Bacteria</taxon>
        <taxon>Pseudomonadati</taxon>
        <taxon>Verrucomicrobiota</taxon>
        <taxon>Verrucomicrobiia</taxon>
        <taxon>Verrucomicrobiales</taxon>
        <taxon>Verrucomicrobiaceae</taxon>
        <taxon>Roseimicrobium</taxon>
    </lineage>
</organism>
<protein>
    <submittedName>
        <fullName evidence="1">Uncharacterized protein</fullName>
    </submittedName>
</protein>